<dbReference type="InterPro" id="IPR022555">
    <property type="entry name" value="DUF2577"/>
</dbReference>
<dbReference type="Pfam" id="PF10844">
    <property type="entry name" value="DUF2577"/>
    <property type="match status" value="1"/>
</dbReference>
<protein>
    <recommendedName>
        <fullName evidence="3">Phage portal protein</fullName>
    </recommendedName>
</protein>
<reference evidence="2" key="1">
    <citation type="submission" date="2016-05" db="EMBL/GenBank/DDBJ databases">
        <authorList>
            <person name="Liu B."/>
            <person name="Wang J."/>
            <person name="Zhu Y."/>
            <person name="Liu G."/>
            <person name="Chen Q."/>
            <person name="Chen Z."/>
            <person name="Lan J."/>
            <person name="Che J."/>
            <person name="Ge C."/>
            <person name="Shi H."/>
            <person name="Pan Z."/>
            <person name="Liu X."/>
        </authorList>
    </citation>
    <scope>NUCLEOTIDE SEQUENCE [LARGE SCALE GENOMIC DNA]</scope>
    <source>
        <strain evidence="2">FJAT-27215</strain>
    </source>
</reference>
<evidence type="ECO:0000313" key="2">
    <source>
        <dbReference type="Proteomes" id="UP000092578"/>
    </source>
</evidence>
<accession>A0A1B9AN17</accession>
<gene>
    <name evidence="1" type="ORF">A8F95_11140</name>
</gene>
<dbReference type="Proteomes" id="UP000092578">
    <property type="component" value="Unassembled WGS sequence"/>
</dbReference>
<proteinExistence type="predicted"/>
<comment type="caution">
    <text evidence="1">The sequence shown here is derived from an EMBL/GenBank/DDBJ whole genome shotgun (WGS) entry which is preliminary data.</text>
</comment>
<dbReference type="RefSeq" id="WP_065411191.1">
    <property type="nucleotide sequence ID" value="NZ_MAYT01000027.1"/>
</dbReference>
<dbReference type="EMBL" id="MAYT01000027">
    <property type="protein sequence ID" value="OCA85222.1"/>
    <property type="molecule type" value="Genomic_DNA"/>
</dbReference>
<organism evidence="1 2">
    <name type="scientific">Pseudobacillus wudalianchiensis</name>
    <dbReference type="NCBI Taxonomy" id="1743143"/>
    <lineage>
        <taxon>Bacteria</taxon>
        <taxon>Bacillati</taxon>
        <taxon>Bacillota</taxon>
        <taxon>Bacilli</taxon>
        <taxon>Bacillales</taxon>
        <taxon>Bacillaceae</taxon>
        <taxon>Pseudobacillus</taxon>
    </lineage>
</organism>
<evidence type="ECO:0008006" key="3">
    <source>
        <dbReference type="Google" id="ProtNLM"/>
    </source>
</evidence>
<evidence type="ECO:0000313" key="1">
    <source>
        <dbReference type="EMBL" id="OCA85222.1"/>
    </source>
</evidence>
<sequence>MALYNTIKKLAIDASKAEIPVRILDADVVFTTPLSIRLMKNNKLILSEECFVIPESLTDHTVQVQTPRGTETHTVLNGLKAGDELVVASVQGGGLYYVLDRKAK</sequence>
<dbReference type="AlphaFoldDB" id="A0A1B9AN17"/>
<name>A0A1B9AN17_9BACI</name>
<keyword evidence="2" id="KW-1185">Reference proteome</keyword>